<keyword evidence="8" id="KW-0303">Gap junction</keyword>
<feature type="binding site" evidence="14">
    <location>
        <position position="60"/>
    </location>
    <ligand>
        <name>ATP</name>
        <dbReference type="ChEBI" id="CHEBI:30616"/>
    </ligand>
</feature>
<evidence type="ECO:0000259" key="17">
    <source>
        <dbReference type="PROSITE" id="PS50011"/>
    </source>
</evidence>
<evidence type="ECO:0000256" key="14">
    <source>
        <dbReference type="PROSITE-ProRule" id="PRU10141"/>
    </source>
</evidence>
<dbReference type="Gene3D" id="1.10.510.10">
    <property type="entry name" value="Transferase(Phosphotransferase) domain 1"/>
    <property type="match status" value="1"/>
</dbReference>
<keyword evidence="9" id="KW-0965">Cell junction</keyword>
<evidence type="ECO:0000256" key="6">
    <source>
        <dbReference type="ARBA" id="ARBA00022741"/>
    </source>
</evidence>
<comment type="subcellular location">
    <subcellularLocation>
        <location evidence="1">Cell junction</location>
        <location evidence="1">Gap junction</location>
    </subcellularLocation>
    <subcellularLocation>
        <location evidence="2 15">Cell membrane</location>
        <topology evidence="2 15">Multi-pass membrane protein</topology>
    </subcellularLocation>
</comment>
<dbReference type="GO" id="GO:0034220">
    <property type="term" value="P:monoatomic ion transmembrane transport"/>
    <property type="evidence" value="ECO:0007669"/>
    <property type="project" value="UniProtKB-KW"/>
</dbReference>
<dbReference type="PROSITE" id="PS00108">
    <property type="entry name" value="PROTEIN_KINASE_ST"/>
    <property type="match status" value="1"/>
</dbReference>
<protein>
    <recommendedName>
        <fullName evidence="15">Innexin</fullName>
    </recommendedName>
</protein>
<feature type="transmembrane region" description="Helical" evidence="15">
    <location>
        <begin position="402"/>
        <end position="426"/>
    </location>
</feature>
<dbReference type="PROSITE" id="PS00107">
    <property type="entry name" value="PROTEIN_KINASE_ATP"/>
    <property type="match status" value="1"/>
</dbReference>
<sequence length="617" mass="69749">MAPARKVPKLHNKSVAVKSGTKFVDGRKQEFIVGKEIGQGGFGRIYEGIQTGSRLAVAIKMEPPANGPLFTEMHVYMRVLKLEHLEKWKKEKGVKFLGLPHFISNGSFTYEGQEIRTLVIPKYAHSLESVRAARTPPTLNWAETSALAKSVLHSLAYLHDQNYVHGDVKAANLMMDNKTDFSSVYLIDFGLARRLPEALVEKENKKQAHNGTPLFTSCDAHRGCLPSFRGDLEILVHNMLYWLTGTLPWEAFEQKLDEVYEAKKALLADARREVPRLLANEHRRVVTSVAALYTHSASMEFGDKMELNICWVPPEFTGAWEKYAKTYCFSVDNSYAQRENVFVGYYQWVPLVLAAQAILFYLPSFIWKSCNFSTGINVKSVLNSAALNTSTMVLSSLGKRSGVFLVCLYLFTKLLYVANVFLQFVILNAFLGPQYTFWGIGILADIWNGKEWNESGHFPRVTMCDFNVRVLGNIHRWTVQVQCVLMINMFNEKIFVFWFIFVGILSLLSLRYWTVASLLPGCQKAYVCKYLRCVGVIANFTTHREQRLIDSFLAHFLRTDGVFLLRMIQTNGGDLLVGEIIAALFSRYQAKLEDQHNDPSAPVPVTVGVETPGSTTL</sequence>
<keyword evidence="6 14" id="KW-0547">Nucleotide-binding</keyword>
<dbReference type="PANTHER" id="PTHR11893:SF36">
    <property type="entry name" value="INNEXIN-5"/>
    <property type="match status" value="1"/>
</dbReference>
<feature type="compositionally biased region" description="Low complexity" evidence="16">
    <location>
        <begin position="603"/>
        <end position="617"/>
    </location>
</feature>
<evidence type="ECO:0000256" key="1">
    <source>
        <dbReference type="ARBA" id="ARBA00004610"/>
    </source>
</evidence>
<dbReference type="PROSITE" id="PS50011">
    <property type="entry name" value="PROTEIN_KINASE_DOM"/>
    <property type="match status" value="1"/>
</dbReference>
<dbReference type="GO" id="GO:0005243">
    <property type="term" value="F:gap junction channel activity"/>
    <property type="evidence" value="ECO:0007669"/>
    <property type="project" value="TreeGrafter"/>
</dbReference>
<dbReference type="InterPro" id="IPR008271">
    <property type="entry name" value="Ser/Thr_kinase_AS"/>
</dbReference>
<dbReference type="GO" id="GO:0005921">
    <property type="term" value="C:gap junction"/>
    <property type="evidence" value="ECO:0007669"/>
    <property type="project" value="UniProtKB-SubCell"/>
</dbReference>
<keyword evidence="3 15" id="KW-0813">Transport</keyword>
<keyword evidence="7 14" id="KW-0067">ATP-binding</keyword>
<evidence type="ECO:0000313" key="19">
    <source>
        <dbReference type="WBParaSite" id="Gr19_v10_g11894.t1"/>
    </source>
</evidence>
<dbReference type="InterPro" id="IPR017441">
    <property type="entry name" value="Protein_kinase_ATP_BS"/>
</dbReference>
<dbReference type="Pfam" id="PF00069">
    <property type="entry name" value="Pkinase"/>
    <property type="match status" value="1"/>
</dbReference>
<evidence type="ECO:0000256" key="11">
    <source>
        <dbReference type="ARBA" id="ARBA00023065"/>
    </source>
</evidence>
<dbReference type="GO" id="GO:0005886">
    <property type="term" value="C:plasma membrane"/>
    <property type="evidence" value="ECO:0007669"/>
    <property type="project" value="UniProtKB-SubCell"/>
</dbReference>
<evidence type="ECO:0000256" key="5">
    <source>
        <dbReference type="ARBA" id="ARBA00022692"/>
    </source>
</evidence>
<dbReference type="SUPFAM" id="SSF56112">
    <property type="entry name" value="Protein kinase-like (PK-like)"/>
    <property type="match status" value="1"/>
</dbReference>
<evidence type="ECO:0000256" key="8">
    <source>
        <dbReference type="ARBA" id="ARBA00022868"/>
    </source>
</evidence>
<dbReference type="PRINTS" id="PR01262">
    <property type="entry name" value="INNEXIN"/>
</dbReference>
<keyword evidence="18" id="KW-1185">Reference proteome</keyword>
<gene>
    <name evidence="15" type="primary">inx</name>
</gene>
<dbReference type="InterPro" id="IPR000990">
    <property type="entry name" value="Innexin"/>
</dbReference>
<evidence type="ECO:0000256" key="15">
    <source>
        <dbReference type="RuleBase" id="RU010713"/>
    </source>
</evidence>
<dbReference type="SMART" id="SM00220">
    <property type="entry name" value="S_TKc"/>
    <property type="match status" value="1"/>
</dbReference>
<keyword evidence="10 15" id="KW-1133">Transmembrane helix</keyword>
<proteinExistence type="inferred from homology"/>
<feature type="transmembrane region" description="Helical" evidence="15">
    <location>
        <begin position="345"/>
        <end position="362"/>
    </location>
</feature>
<dbReference type="Proteomes" id="UP000887572">
    <property type="component" value="Unplaced"/>
</dbReference>
<evidence type="ECO:0000256" key="4">
    <source>
        <dbReference type="ARBA" id="ARBA00022475"/>
    </source>
</evidence>
<evidence type="ECO:0000256" key="9">
    <source>
        <dbReference type="ARBA" id="ARBA00022949"/>
    </source>
</evidence>
<keyword evidence="4" id="KW-1003">Cell membrane</keyword>
<keyword evidence="13 15" id="KW-0407">Ion channel</keyword>
<dbReference type="GO" id="GO:0004672">
    <property type="term" value="F:protein kinase activity"/>
    <property type="evidence" value="ECO:0007669"/>
    <property type="project" value="InterPro"/>
</dbReference>
<comment type="caution">
    <text evidence="15">Lacks conserved residue(s) required for the propagation of feature annotation.</text>
</comment>
<organism evidence="18 19">
    <name type="scientific">Globodera rostochiensis</name>
    <name type="common">Golden nematode worm</name>
    <name type="synonym">Heterodera rostochiensis</name>
    <dbReference type="NCBI Taxonomy" id="31243"/>
    <lineage>
        <taxon>Eukaryota</taxon>
        <taxon>Metazoa</taxon>
        <taxon>Ecdysozoa</taxon>
        <taxon>Nematoda</taxon>
        <taxon>Chromadorea</taxon>
        <taxon>Rhabditida</taxon>
        <taxon>Tylenchina</taxon>
        <taxon>Tylenchomorpha</taxon>
        <taxon>Tylenchoidea</taxon>
        <taxon>Heteroderidae</taxon>
        <taxon>Heteroderinae</taxon>
        <taxon>Globodera</taxon>
    </lineage>
</organism>
<evidence type="ECO:0000313" key="18">
    <source>
        <dbReference type="Proteomes" id="UP000887572"/>
    </source>
</evidence>
<feature type="region of interest" description="Disordered" evidence="16">
    <location>
        <begin position="595"/>
        <end position="617"/>
    </location>
</feature>
<dbReference type="PANTHER" id="PTHR11893">
    <property type="entry name" value="INNEXIN"/>
    <property type="match status" value="1"/>
</dbReference>
<evidence type="ECO:0000256" key="7">
    <source>
        <dbReference type="ARBA" id="ARBA00022840"/>
    </source>
</evidence>
<feature type="domain" description="Protein kinase" evidence="17">
    <location>
        <begin position="31"/>
        <end position="298"/>
    </location>
</feature>
<evidence type="ECO:0000256" key="2">
    <source>
        <dbReference type="ARBA" id="ARBA00004651"/>
    </source>
</evidence>
<dbReference type="Pfam" id="PF00876">
    <property type="entry name" value="Innexin"/>
    <property type="match status" value="1"/>
</dbReference>
<feature type="transmembrane region" description="Helical" evidence="15">
    <location>
        <begin position="495"/>
        <end position="514"/>
    </location>
</feature>
<name>A0A914GY97_GLORO</name>
<evidence type="ECO:0000256" key="12">
    <source>
        <dbReference type="ARBA" id="ARBA00023136"/>
    </source>
</evidence>
<keyword evidence="5 15" id="KW-0812">Transmembrane</keyword>
<keyword evidence="12 15" id="KW-0472">Membrane</keyword>
<evidence type="ECO:0000256" key="10">
    <source>
        <dbReference type="ARBA" id="ARBA00022989"/>
    </source>
</evidence>
<keyword evidence="11 15" id="KW-0406">Ion transport</keyword>
<accession>A0A914GY97</accession>
<reference evidence="19" key="1">
    <citation type="submission" date="2022-11" db="UniProtKB">
        <authorList>
            <consortium name="WormBaseParasite"/>
        </authorList>
    </citation>
    <scope>IDENTIFICATION</scope>
</reference>
<comment type="similarity">
    <text evidence="15">Belongs to the pannexin family.</text>
</comment>
<dbReference type="GO" id="GO:0005524">
    <property type="term" value="F:ATP binding"/>
    <property type="evidence" value="ECO:0007669"/>
    <property type="project" value="UniProtKB-UniRule"/>
</dbReference>
<dbReference type="WBParaSite" id="Gr19_v10_g11894.t1">
    <property type="protein sequence ID" value="Gr19_v10_g11894.t1"/>
    <property type="gene ID" value="Gr19_v10_g11894"/>
</dbReference>
<evidence type="ECO:0000256" key="16">
    <source>
        <dbReference type="SAM" id="MobiDB-lite"/>
    </source>
</evidence>
<evidence type="ECO:0000256" key="13">
    <source>
        <dbReference type="ARBA" id="ARBA00023303"/>
    </source>
</evidence>
<comment type="function">
    <text evidence="15">Structural component of the gap junctions.</text>
</comment>
<dbReference type="InterPro" id="IPR011009">
    <property type="entry name" value="Kinase-like_dom_sf"/>
</dbReference>
<evidence type="ECO:0000256" key="3">
    <source>
        <dbReference type="ARBA" id="ARBA00022448"/>
    </source>
</evidence>
<dbReference type="AlphaFoldDB" id="A0A914GY97"/>
<dbReference type="InterPro" id="IPR000719">
    <property type="entry name" value="Prot_kinase_dom"/>
</dbReference>
<dbReference type="PROSITE" id="PS51013">
    <property type="entry name" value="PANNEXIN"/>
    <property type="match status" value="1"/>
</dbReference>